<gene>
    <name evidence="2" type="ORF">POSPLADRAFT_1108881</name>
</gene>
<protein>
    <recommendedName>
        <fullName evidence="1">F-box domain-containing protein</fullName>
    </recommendedName>
</protein>
<feature type="domain" description="F-box" evidence="1">
    <location>
        <begin position="14"/>
        <end position="59"/>
    </location>
</feature>
<keyword evidence="3" id="KW-1185">Reference proteome</keyword>
<feature type="non-terminal residue" evidence="2">
    <location>
        <position position="1"/>
    </location>
</feature>
<dbReference type="EMBL" id="KZ110595">
    <property type="protein sequence ID" value="OSX63324.1"/>
    <property type="molecule type" value="Genomic_DNA"/>
</dbReference>
<dbReference type="InterPro" id="IPR036047">
    <property type="entry name" value="F-box-like_dom_sf"/>
</dbReference>
<sequence length="306" mass="34498">WRPLKFTFPFAGPALPVEIWDIVLEYLVGAKPQELLDLSLVCRHWCARCGPYLVHNIVFSNRGDVLREHRTRRREWKGPYCVTIRGAENTRSLGHLGFLAALLGPRWQNVCDVVIEHGDWRTGDFHPDVFHHLCALLQPIRVLRLNDVALPSGAILRSLVSQLRFLKSTYRKGYGMLALEQISFENVSIPPASLSWVSNGSSGRNAVVLQLDNLDANSLDLIAHWLHIALDKDRALLPHVFLSIGSLHEPRLDTVPPIIPFLKTVGAFAEYVTLNIDRSLDICPRINVIWMAPKGNLTLPNARRAP</sequence>
<dbReference type="Pfam" id="PF12937">
    <property type="entry name" value="F-box-like"/>
    <property type="match status" value="1"/>
</dbReference>
<feature type="non-terminal residue" evidence="2">
    <location>
        <position position="306"/>
    </location>
</feature>
<evidence type="ECO:0000313" key="3">
    <source>
        <dbReference type="Proteomes" id="UP000194127"/>
    </source>
</evidence>
<reference evidence="2 3" key="1">
    <citation type="submission" date="2017-04" db="EMBL/GenBank/DDBJ databases">
        <title>Genome Sequence of the Model Brown-Rot Fungus Postia placenta SB12.</title>
        <authorList>
            <consortium name="DOE Joint Genome Institute"/>
            <person name="Gaskell J."/>
            <person name="Kersten P."/>
            <person name="Larrondo L.F."/>
            <person name="Canessa P."/>
            <person name="Martinez D."/>
            <person name="Hibbett D."/>
            <person name="Schmoll M."/>
            <person name="Kubicek C.P."/>
            <person name="Martinez A.T."/>
            <person name="Yadav J."/>
            <person name="Master E."/>
            <person name="Magnuson J.K."/>
            <person name="James T."/>
            <person name="Yaver D."/>
            <person name="Berka R."/>
            <person name="Labutti K."/>
            <person name="Lipzen A."/>
            <person name="Aerts A."/>
            <person name="Barry K."/>
            <person name="Henrissat B."/>
            <person name="Blanchette R."/>
            <person name="Grigoriev I."/>
            <person name="Cullen D."/>
        </authorList>
    </citation>
    <scope>NUCLEOTIDE SEQUENCE [LARGE SCALE GENOMIC DNA]</scope>
    <source>
        <strain evidence="2 3">MAD-698-R-SB12</strain>
    </source>
</reference>
<dbReference type="RefSeq" id="XP_024340118.1">
    <property type="nucleotide sequence ID" value="XM_024483339.1"/>
</dbReference>
<dbReference type="GeneID" id="36328288"/>
<organism evidence="2 3">
    <name type="scientific">Postia placenta MAD-698-R-SB12</name>
    <dbReference type="NCBI Taxonomy" id="670580"/>
    <lineage>
        <taxon>Eukaryota</taxon>
        <taxon>Fungi</taxon>
        <taxon>Dikarya</taxon>
        <taxon>Basidiomycota</taxon>
        <taxon>Agaricomycotina</taxon>
        <taxon>Agaricomycetes</taxon>
        <taxon>Polyporales</taxon>
        <taxon>Adustoporiaceae</taxon>
        <taxon>Rhodonia</taxon>
    </lineage>
</organism>
<dbReference type="Proteomes" id="UP000194127">
    <property type="component" value="Unassembled WGS sequence"/>
</dbReference>
<dbReference type="SUPFAM" id="SSF81383">
    <property type="entry name" value="F-box domain"/>
    <property type="match status" value="1"/>
</dbReference>
<evidence type="ECO:0000259" key="1">
    <source>
        <dbReference type="Pfam" id="PF12937"/>
    </source>
</evidence>
<dbReference type="OrthoDB" id="10416401at2759"/>
<accession>A0A1X6N3Y6</accession>
<evidence type="ECO:0000313" key="2">
    <source>
        <dbReference type="EMBL" id="OSX63324.1"/>
    </source>
</evidence>
<dbReference type="InterPro" id="IPR001810">
    <property type="entry name" value="F-box_dom"/>
</dbReference>
<proteinExistence type="predicted"/>
<name>A0A1X6N3Y6_9APHY</name>
<dbReference type="AlphaFoldDB" id="A0A1X6N3Y6"/>